<evidence type="ECO:0000256" key="1">
    <source>
        <dbReference type="SAM" id="MobiDB-lite"/>
    </source>
</evidence>
<dbReference type="InterPro" id="IPR036890">
    <property type="entry name" value="HATPase_C_sf"/>
</dbReference>
<dbReference type="Proteomes" id="UP000033699">
    <property type="component" value="Unassembled WGS sequence"/>
</dbReference>
<dbReference type="AlphaFoldDB" id="A0A0F2T4T2"/>
<feature type="compositionally biased region" description="Low complexity" evidence="1">
    <location>
        <begin position="407"/>
        <end position="423"/>
    </location>
</feature>
<feature type="region of interest" description="Disordered" evidence="1">
    <location>
        <begin position="385"/>
        <end position="423"/>
    </location>
</feature>
<proteinExistence type="predicted"/>
<dbReference type="EMBL" id="JZKH01000128">
    <property type="protein sequence ID" value="KJS58229.1"/>
    <property type="molecule type" value="Genomic_DNA"/>
</dbReference>
<evidence type="ECO:0000313" key="3">
    <source>
        <dbReference type="Proteomes" id="UP000033699"/>
    </source>
</evidence>
<sequence length="423" mass="45105">MCVDGDEALSAAVEKLLGDPRTDPGFDICSVRQAAQAVRLLDEGLRNGLGVYRLMAEGGQKGAETLSSDRLQVLSEMVQNADDTGAGEIRFVWRSTELLIAHDGQGVRLPDLLLLGLPWLSGKTRDAEATGRFGIGLATLRALSTAWEVHCHPFHVRFADLNLEPVEPLDLPGDIADEAWTVFRIPLERDTLSPAELFRWFDTWSDSSLMFLRHLKQITVLRDEPGAARSSKVRSSAVLRLSWRDVGQQRLMVGGTAANVGVREARTTDGALWRVYDTRVASFGEGTRRHKASGSSMPVAVALPLGSGAAGSVHAGLPVVPLDVAVRVNAQFDPVISREEFATSQLNDALVPLVADLGGGRSRRPRPRRTLGVAPHSAAIAVRRDCSGQASAHPSSGTPGPGPQPGGRPALAVASARRGGAAV</sequence>
<comment type="caution">
    <text evidence="2">The sequence shown here is derived from an EMBL/GenBank/DDBJ whole genome shotgun (WGS) entry which is preliminary data.</text>
</comment>
<accession>A0A0F2T4T2</accession>
<name>A0A0F2T4T2_STRR3</name>
<gene>
    <name evidence="2" type="ORF">VM95_34670</name>
</gene>
<dbReference type="NCBIfam" id="NF047352">
    <property type="entry name" value="P_loop_sacsin"/>
    <property type="match status" value="1"/>
</dbReference>
<evidence type="ECO:0008006" key="4">
    <source>
        <dbReference type="Google" id="ProtNLM"/>
    </source>
</evidence>
<organism evidence="2 3">
    <name type="scientific">Streptomyces rubellomurinus (strain ATCC 31215)</name>
    <dbReference type="NCBI Taxonomy" id="359131"/>
    <lineage>
        <taxon>Bacteria</taxon>
        <taxon>Bacillati</taxon>
        <taxon>Actinomycetota</taxon>
        <taxon>Actinomycetes</taxon>
        <taxon>Kitasatosporales</taxon>
        <taxon>Streptomycetaceae</taxon>
        <taxon>Streptomyces</taxon>
    </lineage>
</organism>
<protein>
    <recommendedName>
        <fullName evidence="4">Histidine kinase/HSP90-like ATPase domain-containing protein</fullName>
    </recommendedName>
</protein>
<evidence type="ECO:0000313" key="2">
    <source>
        <dbReference type="EMBL" id="KJS58229.1"/>
    </source>
</evidence>
<dbReference type="PATRIC" id="fig|359131.3.peg.1349"/>
<reference evidence="2 3" key="1">
    <citation type="submission" date="2015-02" db="EMBL/GenBank/DDBJ databases">
        <authorList>
            <person name="Ju K.-S."/>
            <person name="Doroghazi J.R."/>
            <person name="Metcalf W."/>
        </authorList>
    </citation>
    <scope>NUCLEOTIDE SEQUENCE [LARGE SCALE GENOMIC DNA]</scope>
    <source>
        <strain evidence="2 3">ATCC 31215</strain>
    </source>
</reference>
<keyword evidence="3" id="KW-1185">Reference proteome</keyword>
<dbReference type="SUPFAM" id="SSF55874">
    <property type="entry name" value="ATPase domain of HSP90 chaperone/DNA topoisomerase II/histidine kinase"/>
    <property type="match status" value="1"/>
</dbReference>